<accession>A0ACC0XPP6</accession>
<sequence>MLSEAVAEAVACPKDIMKQNLCFSALIILILLIFSSNTSARFILHKQGLEEVKVKEIASEVSTDQVEVSESMHNLMGIEACENGDEECLKRRLISEAHLDYIYTQELKP</sequence>
<gene>
    <name evidence="1" type="ORF">Pint_31967</name>
</gene>
<reference evidence="2" key="1">
    <citation type="journal article" date="2023" name="G3 (Bethesda)">
        <title>Genome assembly and association tests identify interacting loci associated with vigor, precocity, and sex in interspecific pistachio rootstocks.</title>
        <authorList>
            <person name="Palmer W."/>
            <person name="Jacygrad E."/>
            <person name="Sagayaradj S."/>
            <person name="Cavanaugh K."/>
            <person name="Han R."/>
            <person name="Bertier L."/>
            <person name="Beede B."/>
            <person name="Kafkas S."/>
            <person name="Golino D."/>
            <person name="Preece J."/>
            <person name="Michelmore R."/>
        </authorList>
    </citation>
    <scope>NUCLEOTIDE SEQUENCE [LARGE SCALE GENOMIC DNA]</scope>
</reference>
<keyword evidence="2" id="KW-1185">Reference proteome</keyword>
<dbReference type="Proteomes" id="UP001163603">
    <property type="component" value="Chromosome 11"/>
</dbReference>
<protein>
    <submittedName>
        <fullName evidence="1">Uncharacterized protein</fullName>
    </submittedName>
</protein>
<evidence type="ECO:0000313" key="1">
    <source>
        <dbReference type="EMBL" id="KAJ0021265.1"/>
    </source>
</evidence>
<proteinExistence type="predicted"/>
<name>A0ACC0XPP6_9ROSI</name>
<organism evidence="1 2">
    <name type="scientific">Pistacia integerrima</name>
    <dbReference type="NCBI Taxonomy" id="434235"/>
    <lineage>
        <taxon>Eukaryota</taxon>
        <taxon>Viridiplantae</taxon>
        <taxon>Streptophyta</taxon>
        <taxon>Embryophyta</taxon>
        <taxon>Tracheophyta</taxon>
        <taxon>Spermatophyta</taxon>
        <taxon>Magnoliopsida</taxon>
        <taxon>eudicotyledons</taxon>
        <taxon>Gunneridae</taxon>
        <taxon>Pentapetalae</taxon>
        <taxon>rosids</taxon>
        <taxon>malvids</taxon>
        <taxon>Sapindales</taxon>
        <taxon>Anacardiaceae</taxon>
        <taxon>Pistacia</taxon>
    </lineage>
</organism>
<dbReference type="EMBL" id="CM047746">
    <property type="protein sequence ID" value="KAJ0021265.1"/>
    <property type="molecule type" value="Genomic_DNA"/>
</dbReference>
<comment type="caution">
    <text evidence="1">The sequence shown here is derived from an EMBL/GenBank/DDBJ whole genome shotgun (WGS) entry which is preliminary data.</text>
</comment>
<evidence type="ECO:0000313" key="2">
    <source>
        <dbReference type="Proteomes" id="UP001163603"/>
    </source>
</evidence>